<dbReference type="Gene3D" id="2.30.29.30">
    <property type="entry name" value="Pleckstrin-homology domain (PH domain)/Phosphotyrosine-binding domain (PTB)"/>
    <property type="match status" value="1"/>
</dbReference>
<dbReference type="InterPro" id="IPR000156">
    <property type="entry name" value="Ran_bind_dom"/>
</dbReference>
<feature type="domain" description="RanBD1" evidence="2">
    <location>
        <begin position="64"/>
        <end position="133"/>
    </location>
</feature>
<feature type="compositionally biased region" description="Basic and acidic residues" evidence="1">
    <location>
        <begin position="41"/>
        <end position="60"/>
    </location>
</feature>
<dbReference type="EMBL" id="SGPL01000495">
    <property type="protein sequence ID" value="THH11813.1"/>
    <property type="molecule type" value="Genomic_DNA"/>
</dbReference>
<evidence type="ECO:0000259" key="2">
    <source>
        <dbReference type="PROSITE" id="PS50196"/>
    </source>
</evidence>
<dbReference type="SMART" id="SM00160">
    <property type="entry name" value="RanBD"/>
    <property type="match status" value="1"/>
</dbReference>
<dbReference type="InterPro" id="IPR011993">
    <property type="entry name" value="PH-like_dom_sf"/>
</dbReference>
<evidence type="ECO:0000313" key="4">
    <source>
        <dbReference type="Proteomes" id="UP000310158"/>
    </source>
</evidence>
<comment type="caution">
    <text evidence="3">The sequence shown here is derived from an EMBL/GenBank/DDBJ whole genome shotgun (WGS) entry which is preliminary data.</text>
</comment>
<dbReference type="Proteomes" id="UP000310158">
    <property type="component" value="Unassembled WGS sequence"/>
</dbReference>
<gene>
    <name evidence="3" type="ORF">EW146_g7919</name>
</gene>
<accession>A0A4V3XE04</accession>
<dbReference type="SUPFAM" id="SSF50729">
    <property type="entry name" value="PH domain-like"/>
    <property type="match status" value="1"/>
</dbReference>
<reference evidence="3 4" key="1">
    <citation type="submission" date="2019-02" db="EMBL/GenBank/DDBJ databases">
        <title>Genome sequencing of the rare red list fungi Bondarzewia mesenterica.</title>
        <authorList>
            <person name="Buettner E."/>
            <person name="Kellner H."/>
        </authorList>
    </citation>
    <scope>NUCLEOTIDE SEQUENCE [LARGE SCALE GENOMIC DNA]</scope>
    <source>
        <strain evidence="3 4">DSM 108281</strain>
    </source>
</reference>
<evidence type="ECO:0000256" key="1">
    <source>
        <dbReference type="SAM" id="MobiDB-lite"/>
    </source>
</evidence>
<evidence type="ECO:0000313" key="3">
    <source>
        <dbReference type="EMBL" id="THH11813.1"/>
    </source>
</evidence>
<feature type="compositionally biased region" description="Acidic residues" evidence="1">
    <location>
        <begin position="78"/>
        <end position="87"/>
    </location>
</feature>
<name>A0A4V3XE04_9AGAM</name>
<proteinExistence type="predicted"/>
<organism evidence="3 4">
    <name type="scientific">Bondarzewia mesenterica</name>
    <dbReference type="NCBI Taxonomy" id="1095465"/>
    <lineage>
        <taxon>Eukaryota</taxon>
        <taxon>Fungi</taxon>
        <taxon>Dikarya</taxon>
        <taxon>Basidiomycota</taxon>
        <taxon>Agaricomycotina</taxon>
        <taxon>Agaricomycetes</taxon>
        <taxon>Russulales</taxon>
        <taxon>Bondarzewiaceae</taxon>
        <taxon>Bondarzewia</taxon>
    </lineage>
</organism>
<feature type="region of interest" description="Disordered" evidence="1">
    <location>
        <begin position="1"/>
        <end position="88"/>
    </location>
</feature>
<dbReference type="Pfam" id="PF00638">
    <property type="entry name" value="Ran_BP1"/>
    <property type="match status" value="1"/>
</dbReference>
<keyword evidence="4" id="KW-1185">Reference proteome</keyword>
<dbReference type="PROSITE" id="PS50196">
    <property type="entry name" value="RANBD1"/>
    <property type="match status" value="1"/>
</dbReference>
<sequence length="211" mass="23683">MFDVPRAEARGWPSKIDFNKRAPQPAASIDPAKGSVDGDTFGEKLRAGKDKDREVEREKEGGDEEEDSEWGERRVELSEQEGEEEEDTVRHVRGTGTLRLNVRRSDGKGARLVMRKDAVYSVILNAPLFRGMRCALAQDPRYIRLGVIEDGATTYYNLRVGNAEAAADLLETINEHIPELPAGLGWIQDYARARILTFVVSFFLHTLPARL</sequence>
<dbReference type="AlphaFoldDB" id="A0A4V3XE04"/>
<protein>
    <recommendedName>
        <fullName evidence="2">RanBD1 domain-containing protein</fullName>
    </recommendedName>
</protein>
<dbReference type="OrthoDB" id="185618at2759"/>